<evidence type="ECO:0000256" key="6">
    <source>
        <dbReference type="ARBA" id="ARBA00023163"/>
    </source>
</evidence>
<dbReference type="InterPro" id="IPR045865">
    <property type="entry name" value="ACT-like_dom_sf"/>
</dbReference>
<dbReference type="NCBIfam" id="NF003381">
    <property type="entry name" value="PRK04460.1"/>
    <property type="match status" value="1"/>
</dbReference>
<dbReference type="SUPFAM" id="SSF47598">
    <property type="entry name" value="Ribbon-helix-helix"/>
    <property type="match status" value="1"/>
</dbReference>
<reference evidence="10 11" key="1">
    <citation type="journal article" date="2016" name="Nat. Commun.">
        <title>Thousands of microbial genomes shed light on interconnected biogeochemical processes in an aquifer system.</title>
        <authorList>
            <person name="Anantharaman K."/>
            <person name="Brown C.T."/>
            <person name="Hug L.A."/>
            <person name="Sharon I."/>
            <person name="Castelle C.J."/>
            <person name="Probst A.J."/>
            <person name="Thomas B.C."/>
            <person name="Singh A."/>
            <person name="Wilkins M.J."/>
            <person name="Karaoz U."/>
            <person name="Brodie E.L."/>
            <person name="Williams K.H."/>
            <person name="Hubbard S.S."/>
            <person name="Banfield J.F."/>
        </authorList>
    </citation>
    <scope>NUCLEOTIDE SEQUENCE [LARGE SCALE GENOMIC DNA]</scope>
</reference>
<feature type="domain" description="Ribbon-helix-helix protein CopG" evidence="8">
    <location>
        <begin position="5"/>
        <end position="43"/>
    </location>
</feature>
<dbReference type="Proteomes" id="UP000177187">
    <property type="component" value="Unassembled WGS sequence"/>
</dbReference>
<evidence type="ECO:0000256" key="4">
    <source>
        <dbReference type="ARBA" id="ARBA00023015"/>
    </source>
</evidence>
<protein>
    <recommendedName>
        <fullName evidence="7">Putative nickel-responsive regulator</fullName>
    </recommendedName>
</protein>
<dbReference type="InterPro" id="IPR010985">
    <property type="entry name" value="Ribbon_hlx_hlx"/>
</dbReference>
<keyword evidence="6 7" id="KW-0804">Transcription</keyword>
<accession>A0A1F5F7Y2</accession>
<dbReference type="HAMAP" id="MF_00476">
    <property type="entry name" value="NikR"/>
    <property type="match status" value="1"/>
</dbReference>
<dbReference type="PANTHER" id="PTHR34719:SF2">
    <property type="entry name" value="NICKEL-RESPONSIVE REGULATOR"/>
    <property type="match status" value="1"/>
</dbReference>
<comment type="function">
    <text evidence="7">Transcriptional regulator.</text>
</comment>
<dbReference type="GO" id="GO:0003677">
    <property type="term" value="F:DNA binding"/>
    <property type="evidence" value="ECO:0007669"/>
    <property type="project" value="UniProtKB-KW"/>
</dbReference>
<evidence type="ECO:0000256" key="3">
    <source>
        <dbReference type="ARBA" id="ARBA00022723"/>
    </source>
</evidence>
<feature type="domain" description="Transcription factor NikR nickel binding C-terminal" evidence="9">
    <location>
        <begin position="53"/>
        <end position="127"/>
    </location>
</feature>
<dbReference type="InterPro" id="IPR050192">
    <property type="entry name" value="CopG/NikR_regulator"/>
</dbReference>
<dbReference type="Gene3D" id="1.10.1220.10">
    <property type="entry name" value="Met repressor-like"/>
    <property type="match status" value="1"/>
</dbReference>
<feature type="binding site" evidence="7">
    <location>
        <position position="95"/>
    </location>
    <ligand>
        <name>Ni(2+)</name>
        <dbReference type="ChEBI" id="CHEBI:49786"/>
    </ligand>
</feature>
<organism evidence="10 11">
    <name type="scientific">Candidatus Coatesbacteria bacterium RBG_13_66_14</name>
    <dbReference type="NCBI Taxonomy" id="1817816"/>
    <lineage>
        <taxon>Bacteria</taxon>
        <taxon>Candidatus Coatesiibacteriota</taxon>
    </lineage>
</organism>
<dbReference type="STRING" id="1817816.A2Y64_03900"/>
<dbReference type="AlphaFoldDB" id="A0A1F5F7Y2"/>
<dbReference type="GO" id="GO:0016151">
    <property type="term" value="F:nickel cation binding"/>
    <property type="evidence" value="ECO:0007669"/>
    <property type="project" value="UniProtKB-UniRule"/>
</dbReference>
<comment type="caution">
    <text evidence="10">The sequence shown here is derived from an EMBL/GenBank/DDBJ whole genome shotgun (WGS) entry which is preliminary data.</text>
</comment>
<keyword evidence="2 7" id="KW-0533">Nickel</keyword>
<feature type="binding site" evidence="7">
    <location>
        <position position="87"/>
    </location>
    <ligand>
        <name>Ni(2+)</name>
        <dbReference type="ChEBI" id="CHEBI:49786"/>
    </ligand>
</feature>
<dbReference type="Gene3D" id="3.30.70.1150">
    <property type="entry name" value="ACT-like. Chain A, domain 2"/>
    <property type="match status" value="1"/>
</dbReference>
<dbReference type="InterPro" id="IPR002145">
    <property type="entry name" value="CopG"/>
</dbReference>
<sequence>MAELVRFGVAMPEDLVARFDAATGNFRNRSDALRRLIQEYLAEREFTPDQEVMGTVTLIYDHHRSREPGGLTEIQHDAGGLVHSTMHVHLDHRRCLEVVVVRGSGGKIRDLVERLGSAPGVLQARLQAAPLRPADS</sequence>
<keyword evidence="5 7" id="KW-0238">DNA-binding</keyword>
<dbReference type="PANTHER" id="PTHR34719">
    <property type="entry name" value="NICKEL-RESPONSIVE REGULATOR"/>
    <property type="match status" value="1"/>
</dbReference>
<feature type="binding site" evidence="7">
    <location>
        <position position="89"/>
    </location>
    <ligand>
        <name>Ni(2+)</name>
        <dbReference type="ChEBI" id="CHEBI:49786"/>
    </ligand>
</feature>
<proteinExistence type="inferred from homology"/>
<dbReference type="Pfam" id="PF08753">
    <property type="entry name" value="NikR_C"/>
    <property type="match status" value="1"/>
</dbReference>
<gene>
    <name evidence="10" type="ORF">A2Y64_03900</name>
</gene>
<dbReference type="EMBL" id="MFAF01000071">
    <property type="protein sequence ID" value="OGD75474.1"/>
    <property type="molecule type" value="Genomic_DNA"/>
</dbReference>
<keyword evidence="3 7" id="KW-0479">Metal-binding</keyword>
<dbReference type="InterPro" id="IPR013321">
    <property type="entry name" value="Arc_rbn_hlx_hlx"/>
</dbReference>
<evidence type="ECO:0000256" key="7">
    <source>
        <dbReference type="HAMAP-Rule" id="MF_00476"/>
    </source>
</evidence>
<dbReference type="InterPro" id="IPR022988">
    <property type="entry name" value="Ni_resp_reg_NikR"/>
</dbReference>
<dbReference type="NCBIfam" id="NF002815">
    <property type="entry name" value="PRK02967.1"/>
    <property type="match status" value="1"/>
</dbReference>
<evidence type="ECO:0000256" key="2">
    <source>
        <dbReference type="ARBA" id="ARBA00022596"/>
    </source>
</evidence>
<evidence type="ECO:0000259" key="8">
    <source>
        <dbReference type="Pfam" id="PF01402"/>
    </source>
</evidence>
<evidence type="ECO:0000256" key="1">
    <source>
        <dbReference type="ARBA" id="ARBA00008478"/>
    </source>
</evidence>
<evidence type="ECO:0000259" key="9">
    <source>
        <dbReference type="Pfam" id="PF08753"/>
    </source>
</evidence>
<comment type="cofactor">
    <cofactor evidence="7">
        <name>Ni(2+)</name>
        <dbReference type="ChEBI" id="CHEBI:49786"/>
    </cofactor>
    <text evidence="7">Binds 1 nickel ion per subunit.</text>
</comment>
<evidence type="ECO:0000256" key="5">
    <source>
        <dbReference type="ARBA" id="ARBA00023125"/>
    </source>
</evidence>
<dbReference type="InterPro" id="IPR027271">
    <property type="entry name" value="Acetolactate_synth/TF_NikR_C"/>
</dbReference>
<dbReference type="CDD" id="cd22231">
    <property type="entry name" value="RHH_NikR_HicB-like"/>
    <property type="match status" value="1"/>
</dbReference>
<dbReference type="InterPro" id="IPR014864">
    <property type="entry name" value="TF_NikR_Ni-bd_C"/>
</dbReference>
<dbReference type="SUPFAM" id="SSF55021">
    <property type="entry name" value="ACT-like"/>
    <property type="match status" value="1"/>
</dbReference>
<dbReference type="GO" id="GO:0010045">
    <property type="term" value="P:response to nickel cation"/>
    <property type="evidence" value="ECO:0007669"/>
    <property type="project" value="InterPro"/>
</dbReference>
<evidence type="ECO:0000313" key="10">
    <source>
        <dbReference type="EMBL" id="OGD75474.1"/>
    </source>
</evidence>
<evidence type="ECO:0000313" key="11">
    <source>
        <dbReference type="Proteomes" id="UP000177187"/>
    </source>
</evidence>
<dbReference type="GO" id="GO:0003700">
    <property type="term" value="F:DNA-binding transcription factor activity"/>
    <property type="evidence" value="ECO:0007669"/>
    <property type="project" value="UniProtKB-UniRule"/>
</dbReference>
<dbReference type="Pfam" id="PF01402">
    <property type="entry name" value="RHH_1"/>
    <property type="match status" value="1"/>
</dbReference>
<feature type="binding site" evidence="7">
    <location>
        <position position="76"/>
    </location>
    <ligand>
        <name>Ni(2+)</name>
        <dbReference type="ChEBI" id="CHEBI:49786"/>
    </ligand>
</feature>
<name>A0A1F5F7Y2_9BACT</name>
<comment type="similarity">
    <text evidence="1 7">Belongs to the transcriptional regulatory CopG/NikR family.</text>
</comment>
<keyword evidence="4 7" id="KW-0805">Transcription regulation</keyword>